<dbReference type="Proteomes" id="UP000005408">
    <property type="component" value="Unassembled WGS sequence"/>
</dbReference>
<dbReference type="EnsemblMetazoa" id="G31842.2">
    <property type="protein sequence ID" value="G31842.2:cds"/>
    <property type="gene ID" value="G31842"/>
</dbReference>
<evidence type="ECO:0000256" key="2">
    <source>
        <dbReference type="SAM" id="Phobius"/>
    </source>
</evidence>
<evidence type="ECO:0000259" key="3">
    <source>
        <dbReference type="Pfam" id="PF01683"/>
    </source>
</evidence>
<feature type="transmembrane region" description="Helical" evidence="2">
    <location>
        <begin position="295"/>
        <end position="318"/>
    </location>
</feature>
<keyword evidence="2" id="KW-0472">Membrane</keyword>
<feature type="domain" description="EB" evidence="3">
    <location>
        <begin position="195"/>
        <end position="232"/>
    </location>
</feature>
<proteinExistence type="predicted"/>
<dbReference type="AlphaFoldDB" id="A0A8W8MAF3"/>
<evidence type="ECO:0000313" key="4">
    <source>
        <dbReference type="EnsemblMetazoa" id="G31842.2:cds"/>
    </source>
</evidence>
<keyword evidence="2" id="KW-0812">Transmembrane</keyword>
<feature type="region of interest" description="Disordered" evidence="1">
    <location>
        <begin position="338"/>
        <end position="357"/>
    </location>
</feature>
<keyword evidence="5" id="KW-1185">Reference proteome</keyword>
<accession>A0A8W8MAF3</accession>
<reference evidence="4" key="1">
    <citation type="submission" date="2022-08" db="UniProtKB">
        <authorList>
            <consortium name="EnsemblMetazoa"/>
        </authorList>
    </citation>
    <scope>IDENTIFICATION</scope>
    <source>
        <strain evidence="4">05x7-T-G4-1.051#20</strain>
    </source>
</reference>
<feature type="compositionally biased region" description="Polar residues" evidence="1">
    <location>
        <begin position="338"/>
        <end position="352"/>
    </location>
</feature>
<name>A0A8W8MAF3_MAGGI</name>
<protein>
    <recommendedName>
        <fullName evidence="3">EB domain-containing protein</fullName>
    </recommendedName>
</protein>
<dbReference type="InterPro" id="IPR006149">
    <property type="entry name" value="EB_dom"/>
</dbReference>
<evidence type="ECO:0000313" key="5">
    <source>
        <dbReference type="Proteomes" id="UP000005408"/>
    </source>
</evidence>
<evidence type="ECO:0000256" key="1">
    <source>
        <dbReference type="SAM" id="MobiDB-lite"/>
    </source>
</evidence>
<sequence length="413" mass="46361">MEKKYEIARMEIYFVSSSYYSFQRDKACGNYSNTHFNITIGCAGEYVHDRNIGESCVRDQQCVSFNSTCNEISGMCQYVYAMKIAYMTILLFTDVPVRSICLEDALSFHSSDKACAFDYNDFNKLYRSDSKKCQIDCSIVSINPNISHEMEKKYEIARMEIYFVSSSYSFVRDKACGNYSNTHFNITIGCAGEYVHDRNIGESCVRDQQCVSFNSTCNEISGMCQCKTGHVYHRNTDSCEPERGLNESCENALQRSVATPNGMCNVITGVCTCAGHMMVVDTRVNDTVGNHNSGVVIGSGVIGLLLGIAFCGALNFIINRLRNQSGLSTRTYISNGEKSVESMNSNPTCNEMSNDEEEGNDIYNHLHEDHIELSVQSDYEYVQQQVTEEDDYSHVTTFNANHIQISGDYGVFS</sequence>
<organism evidence="4 5">
    <name type="scientific">Magallana gigas</name>
    <name type="common">Pacific oyster</name>
    <name type="synonym">Crassostrea gigas</name>
    <dbReference type="NCBI Taxonomy" id="29159"/>
    <lineage>
        <taxon>Eukaryota</taxon>
        <taxon>Metazoa</taxon>
        <taxon>Spiralia</taxon>
        <taxon>Lophotrochozoa</taxon>
        <taxon>Mollusca</taxon>
        <taxon>Bivalvia</taxon>
        <taxon>Autobranchia</taxon>
        <taxon>Pteriomorphia</taxon>
        <taxon>Ostreida</taxon>
        <taxon>Ostreoidea</taxon>
        <taxon>Ostreidae</taxon>
        <taxon>Magallana</taxon>
    </lineage>
</organism>
<dbReference type="Pfam" id="PF01683">
    <property type="entry name" value="EB"/>
    <property type="match status" value="1"/>
</dbReference>
<keyword evidence="2" id="KW-1133">Transmembrane helix</keyword>